<evidence type="ECO:0000313" key="2">
    <source>
        <dbReference type="EMBL" id="EXL09038.1"/>
    </source>
</evidence>
<dbReference type="Proteomes" id="UP000294958">
    <property type="component" value="Unassembled WGS sequence"/>
</dbReference>
<dbReference type="HOGENOM" id="CLU_082335_0_0_5"/>
<dbReference type="Pfam" id="PF09849">
    <property type="entry name" value="DUF2076"/>
    <property type="match status" value="1"/>
</dbReference>
<reference evidence="3 5" key="2">
    <citation type="submission" date="2019-03" db="EMBL/GenBank/DDBJ databases">
        <title>Genomic Encyclopedia of Type Strains, Phase IV (KMG-IV): sequencing the most valuable type-strain genomes for metagenomic binning, comparative biology and taxonomic classification.</title>
        <authorList>
            <person name="Goeker M."/>
        </authorList>
    </citation>
    <scope>NUCLEOTIDE SEQUENCE [LARGE SCALE GENOMIC DNA]</scope>
    <source>
        <strain evidence="3 5">DSM 11603</strain>
    </source>
</reference>
<reference evidence="2 4" key="1">
    <citation type="submission" date="2014-02" db="EMBL/GenBank/DDBJ databases">
        <title>Aquamicrobium defluvii Genome sequencing.</title>
        <authorList>
            <person name="Wang X."/>
        </authorList>
    </citation>
    <scope>NUCLEOTIDE SEQUENCE [LARGE SCALE GENOMIC DNA]</scope>
    <source>
        <strain evidence="2 4">W13Z1</strain>
    </source>
</reference>
<dbReference type="EMBL" id="SNZF01000013">
    <property type="protein sequence ID" value="TDR34596.1"/>
    <property type="molecule type" value="Genomic_DNA"/>
</dbReference>
<name>A0A011UT52_9HYPH</name>
<dbReference type="AlphaFoldDB" id="A0A011UT52"/>
<dbReference type="STRING" id="69279.BG36_23910"/>
<proteinExistence type="predicted"/>
<feature type="coiled-coil region" evidence="1">
    <location>
        <begin position="52"/>
        <end position="79"/>
    </location>
</feature>
<dbReference type="Proteomes" id="UP000019849">
    <property type="component" value="Unassembled WGS sequence"/>
</dbReference>
<comment type="caution">
    <text evidence="2">The sequence shown here is derived from an EMBL/GenBank/DDBJ whole genome shotgun (WGS) entry which is preliminary data.</text>
</comment>
<evidence type="ECO:0000313" key="3">
    <source>
        <dbReference type="EMBL" id="TDR34596.1"/>
    </source>
</evidence>
<dbReference type="OrthoDB" id="122910at2"/>
<sequence>MDRNDSQAIEQLFSKLDAVERQAPPRDGEAEAYIRDRIASQPGAPYYMAQTIIVQEQALEAARARIEELEAQAQQHSGGILGGLFGNSRPPQRTVPRIGRAGTAAPRSPLPAGVTNNARAGAGGGFLAGAAQTAMGVAGGVLLGNAIAGMFGGGEAHAADDDAGAADEGFDGGFDDIGF</sequence>
<protein>
    <recommendedName>
        <fullName evidence="6">ABC transporter substrate-binding protein</fullName>
    </recommendedName>
</protein>
<dbReference type="EMBL" id="JENY01000009">
    <property type="protein sequence ID" value="EXL09038.1"/>
    <property type="molecule type" value="Genomic_DNA"/>
</dbReference>
<keyword evidence="1" id="KW-0175">Coiled coil</keyword>
<dbReference type="eggNOG" id="COG3416">
    <property type="taxonomic scope" value="Bacteria"/>
</dbReference>
<keyword evidence="5" id="KW-1185">Reference proteome</keyword>
<evidence type="ECO:0000256" key="1">
    <source>
        <dbReference type="SAM" id="Coils"/>
    </source>
</evidence>
<evidence type="ECO:0008006" key="6">
    <source>
        <dbReference type="Google" id="ProtNLM"/>
    </source>
</evidence>
<gene>
    <name evidence="2" type="ORF">BG36_23910</name>
    <name evidence="3" type="ORF">DES43_11325</name>
</gene>
<dbReference type="InterPro" id="IPR018648">
    <property type="entry name" value="DUF2076"/>
</dbReference>
<dbReference type="PATRIC" id="fig|69279.3.peg.1707"/>
<accession>A0A011UT52</accession>
<evidence type="ECO:0000313" key="4">
    <source>
        <dbReference type="Proteomes" id="UP000019849"/>
    </source>
</evidence>
<organism evidence="2 4">
    <name type="scientific">Aquamicrobium defluvii</name>
    <dbReference type="NCBI Taxonomy" id="69279"/>
    <lineage>
        <taxon>Bacteria</taxon>
        <taxon>Pseudomonadati</taxon>
        <taxon>Pseudomonadota</taxon>
        <taxon>Alphaproteobacteria</taxon>
        <taxon>Hyphomicrobiales</taxon>
        <taxon>Phyllobacteriaceae</taxon>
        <taxon>Aquamicrobium</taxon>
    </lineage>
</organism>
<evidence type="ECO:0000313" key="5">
    <source>
        <dbReference type="Proteomes" id="UP000294958"/>
    </source>
</evidence>
<dbReference type="RefSeq" id="WP_035025506.1">
    <property type="nucleotide sequence ID" value="NZ_KK073883.1"/>
</dbReference>